<accession>A0A7J7L3H6</accession>
<dbReference type="EMBL" id="JACGCM010002660">
    <property type="protein sequence ID" value="KAF6137181.1"/>
    <property type="molecule type" value="Genomic_DNA"/>
</dbReference>
<keyword evidence="4" id="KW-1185">Reference proteome</keyword>
<evidence type="ECO:0000313" key="4">
    <source>
        <dbReference type="Proteomes" id="UP000541444"/>
    </source>
</evidence>
<name>A0A7J7L3H6_9MAGN</name>
<evidence type="ECO:0000313" key="3">
    <source>
        <dbReference type="EMBL" id="KAF6137181.1"/>
    </source>
</evidence>
<dbReference type="Proteomes" id="UP000541444">
    <property type="component" value="Unassembled WGS sequence"/>
</dbReference>
<organism evidence="3 4">
    <name type="scientific">Kingdonia uniflora</name>
    <dbReference type="NCBI Taxonomy" id="39325"/>
    <lineage>
        <taxon>Eukaryota</taxon>
        <taxon>Viridiplantae</taxon>
        <taxon>Streptophyta</taxon>
        <taxon>Embryophyta</taxon>
        <taxon>Tracheophyta</taxon>
        <taxon>Spermatophyta</taxon>
        <taxon>Magnoliopsida</taxon>
        <taxon>Ranunculales</taxon>
        <taxon>Circaeasteraceae</taxon>
        <taxon>Kingdonia</taxon>
    </lineage>
</organism>
<sequence>EFGFVVPGTSSSRPSQLGGLERESSDLQLLFIKFVEYAITNPSQMIGYLRPDSIKLILIESGKYATTVFLILHQINICNDFYCDYFSLNKAYKPKMWTEAWIGWFTAFRGTFHRHPEEDLAFSIVRFIQKGESFVNYYMAHVFNYHAEGCAAFLMNSNSKSYATVTFRNMHYNLPPLSISILPECKNTVFNTAKVRSLFLCFLLSMFPPLYIEV</sequence>
<gene>
    <name evidence="3" type="ORF">GIB67_030945</name>
</gene>
<dbReference type="InterPro" id="IPR041392">
    <property type="entry name" value="GHD"/>
</dbReference>
<evidence type="ECO:0000256" key="1">
    <source>
        <dbReference type="ARBA" id="ARBA00009809"/>
    </source>
</evidence>
<feature type="non-terminal residue" evidence="3">
    <location>
        <position position="1"/>
    </location>
</feature>
<dbReference type="Gene3D" id="3.20.20.80">
    <property type="entry name" value="Glycosidases"/>
    <property type="match status" value="1"/>
</dbReference>
<proteinExistence type="inferred from homology"/>
<dbReference type="PANTHER" id="PTHR23421">
    <property type="entry name" value="BETA-GALACTOSIDASE RELATED"/>
    <property type="match status" value="1"/>
</dbReference>
<dbReference type="SUPFAM" id="SSF51445">
    <property type="entry name" value="(Trans)glycosidases"/>
    <property type="match status" value="1"/>
</dbReference>
<dbReference type="AlphaFoldDB" id="A0A7J7L3H6"/>
<dbReference type="OrthoDB" id="1657402at2759"/>
<reference evidence="3 4" key="1">
    <citation type="journal article" date="2020" name="IScience">
        <title>Genome Sequencing of the Endangered Kingdonia uniflora (Circaeasteraceae, Ranunculales) Reveals Potential Mechanisms of Evolutionary Specialization.</title>
        <authorList>
            <person name="Sun Y."/>
            <person name="Deng T."/>
            <person name="Zhang A."/>
            <person name="Moore M.J."/>
            <person name="Landis J.B."/>
            <person name="Lin N."/>
            <person name="Zhang H."/>
            <person name="Zhang X."/>
            <person name="Huang J."/>
            <person name="Zhang X."/>
            <person name="Sun H."/>
            <person name="Wang H."/>
        </authorList>
    </citation>
    <scope>NUCLEOTIDE SEQUENCE [LARGE SCALE GENOMIC DNA]</scope>
    <source>
        <strain evidence="3">TB1705</strain>
        <tissue evidence="3">Leaf</tissue>
    </source>
</reference>
<dbReference type="GO" id="GO:0004565">
    <property type="term" value="F:beta-galactosidase activity"/>
    <property type="evidence" value="ECO:0007669"/>
    <property type="project" value="UniProtKB-EC"/>
</dbReference>
<feature type="domain" description="Beta-galactosidase beta-sandwich" evidence="2">
    <location>
        <begin position="140"/>
        <end position="195"/>
    </location>
</feature>
<dbReference type="InterPro" id="IPR001944">
    <property type="entry name" value="Glycoside_Hdrlase_35"/>
</dbReference>
<evidence type="ECO:0000259" key="2">
    <source>
        <dbReference type="Pfam" id="PF17834"/>
    </source>
</evidence>
<dbReference type="GO" id="GO:0005975">
    <property type="term" value="P:carbohydrate metabolic process"/>
    <property type="evidence" value="ECO:0007669"/>
    <property type="project" value="InterPro"/>
</dbReference>
<dbReference type="Pfam" id="PF17834">
    <property type="entry name" value="GHD"/>
    <property type="match status" value="1"/>
</dbReference>
<comment type="caution">
    <text evidence="3">The sequence shown here is derived from an EMBL/GenBank/DDBJ whole genome shotgun (WGS) entry which is preliminary data.</text>
</comment>
<dbReference type="InterPro" id="IPR017853">
    <property type="entry name" value="GH"/>
</dbReference>
<protein>
    <recommendedName>
        <fullName evidence="2">Beta-galactosidase beta-sandwich domain-containing protein</fullName>
    </recommendedName>
</protein>
<comment type="similarity">
    <text evidence="1">Belongs to the glycosyl hydrolase 35 family.</text>
</comment>